<dbReference type="Proteomes" id="UP000004738">
    <property type="component" value="Unassembled WGS sequence"/>
</dbReference>
<organism evidence="1 2">
    <name type="scientific">Solibacillus isronensis B3W22</name>
    <dbReference type="NCBI Taxonomy" id="1224748"/>
    <lineage>
        <taxon>Bacteria</taxon>
        <taxon>Bacillati</taxon>
        <taxon>Bacillota</taxon>
        <taxon>Bacilli</taxon>
        <taxon>Bacillales</taxon>
        <taxon>Caryophanaceae</taxon>
        <taxon>Solibacillus</taxon>
    </lineage>
</organism>
<gene>
    <name evidence="1" type="ORF">B857_00583</name>
</gene>
<dbReference type="PATRIC" id="fig|1224748.3.peg.589"/>
<comment type="caution">
    <text evidence="1">The sequence shown here is derived from an EMBL/GenBank/DDBJ whole genome shotgun (WGS) entry which is preliminary data.</text>
</comment>
<name>K1L749_9BACL</name>
<evidence type="ECO:0000313" key="1">
    <source>
        <dbReference type="EMBL" id="EKB46373.1"/>
    </source>
</evidence>
<evidence type="ECO:0000313" key="2">
    <source>
        <dbReference type="Proteomes" id="UP000004738"/>
    </source>
</evidence>
<keyword evidence="2" id="KW-1185">Reference proteome</keyword>
<accession>K1L749</accession>
<dbReference type="RefSeq" id="WP_008403847.1">
    <property type="nucleotide sequence ID" value="NZ_AMCK01000002.1"/>
</dbReference>
<dbReference type="AlphaFoldDB" id="K1L749"/>
<sequence length="50" mass="5903">MKKYIQIVNKTAYWIFEAEELPPAHTDAKINQYNDIQLLSYQAAVINRTF</sequence>
<proteinExistence type="predicted"/>
<reference evidence="1 2" key="1">
    <citation type="journal article" date="2012" name="J. Bacteriol.">
        <title>Draft Genome Sequence of Bacillus isronensis Strain B3W22, Isolated from the Upper Atmosphere.</title>
        <authorList>
            <person name="Shivaji S."/>
            <person name="Ara S."/>
            <person name="Singh S.K."/>
            <person name="Bandi S."/>
            <person name="Singh A."/>
            <person name="Pinnaka A.K."/>
        </authorList>
    </citation>
    <scope>NUCLEOTIDE SEQUENCE [LARGE SCALE GENOMIC DNA]</scope>
    <source>
        <strain evidence="1 2">B3W22</strain>
    </source>
</reference>
<dbReference type="EMBL" id="AMCK01000002">
    <property type="protein sequence ID" value="EKB46373.1"/>
    <property type="molecule type" value="Genomic_DNA"/>
</dbReference>
<protein>
    <submittedName>
        <fullName evidence="1">Uncharacterized protein</fullName>
    </submittedName>
</protein>